<comment type="caution">
    <text evidence="2">The sequence shown here is derived from an EMBL/GenBank/DDBJ whole genome shotgun (WGS) entry which is preliminary data.</text>
</comment>
<dbReference type="RefSeq" id="WP_154307953.1">
    <property type="nucleotide sequence ID" value="NZ_WKKI01000021.1"/>
</dbReference>
<keyword evidence="1" id="KW-0472">Membrane</keyword>
<keyword evidence="3" id="KW-1185">Reference proteome</keyword>
<evidence type="ECO:0000256" key="1">
    <source>
        <dbReference type="SAM" id="Phobius"/>
    </source>
</evidence>
<keyword evidence="1" id="KW-1133">Transmembrane helix</keyword>
<evidence type="ECO:0000313" key="2">
    <source>
        <dbReference type="EMBL" id="MRX72797.1"/>
    </source>
</evidence>
<dbReference type="EMBL" id="WKKI01000021">
    <property type="protein sequence ID" value="MRX72797.1"/>
    <property type="molecule type" value="Genomic_DNA"/>
</dbReference>
<dbReference type="AlphaFoldDB" id="A0A7X2IZR2"/>
<dbReference type="OrthoDB" id="9803716at2"/>
<protein>
    <submittedName>
        <fullName evidence="2">Uncharacterized protein</fullName>
    </submittedName>
</protein>
<evidence type="ECO:0000313" key="3">
    <source>
        <dbReference type="Proteomes" id="UP000448867"/>
    </source>
</evidence>
<sequence>MLKEWIEKVELPVEFKDAGEANGYYHLSSHFIAIHKDRSTLQQQLSLLYAKCAKFDWAKSRIREAQAEAVAYVVMNHFGYDTGEYSFGHIAGWSIVYSLALVVFEFIICKFRSDFIFSLRRCCCSCTFWLTRSKFPEVLILIIGA</sequence>
<feature type="transmembrane region" description="Helical" evidence="1">
    <location>
        <begin position="90"/>
        <end position="111"/>
    </location>
</feature>
<keyword evidence="1" id="KW-0812">Transmembrane</keyword>
<accession>A0A7X2IZR2</accession>
<dbReference type="Proteomes" id="UP000448867">
    <property type="component" value="Unassembled WGS sequence"/>
</dbReference>
<gene>
    <name evidence="2" type="ORF">GJU40_11635</name>
</gene>
<organism evidence="2 3">
    <name type="scientific">Metabacillus lacus</name>
    <dbReference type="NCBI Taxonomy" id="1983721"/>
    <lineage>
        <taxon>Bacteria</taxon>
        <taxon>Bacillati</taxon>
        <taxon>Bacillota</taxon>
        <taxon>Bacilli</taxon>
        <taxon>Bacillales</taxon>
        <taxon>Bacillaceae</taxon>
        <taxon>Metabacillus</taxon>
    </lineage>
</organism>
<proteinExistence type="predicted"/>
<name>A0A7X2IZR2_9BACI</name>
<reference evidence="2 3" key="1">
    <citation type="submission" date="2019-11" db="EMBL/GenBank/DDBJ databases">
        <title>Bacillus lacus genome.</title>
        <authorList>
            <person name="Allen C.J."/>
            <person name="Newman J.D."/>
        </authorList>
    </citation>
    <scope>NUCLEOTIDE SEQUENCE [LARGE SCALE GENOMIC DNA]</scope>
    <source>
        <strain evidence="2 3">KCTC 33946</strain>
    </source>
</reference>